<accession>A0ABX7YKN7</accession>
<feature type="domain" description="Sulfatase N-terminal" evidence="2">
    <location>
        <begin position="498"/>
        <end position="787"/>
    </location>
</feature>
<proteinExistence type="predicted"/>
<keyword evidence="1" id="KW-0812">Transmembrane</keyword>
<evidence type="ECO:0000313" key="4">
    <source>
        <dbReference type="Proteomes" id="UP000677616"/>
    </source>
</evidence>
<feature type="transmembrane region" description="Helical" evidence="1">
    <location>
        <begin position="229"/>
        <end position="248"/>
    </location>
</feature>
<organism evidence="3 4">
    <name type="scientific">Streptococcus oriscaviae</name>
    <dbReference type="NCBI Taxonomy" id="2781599"/>
    <lineage>
        <taxon>Bacteria</taxon>
        <taxon>Bacillati</taxon>
        <taxon>Bacillota</taxon>
        <taxon>Bacilli</taxon>
        <taxon>Lactobacillales</taxon>
        <taxon>Streptococcaceae</taxon>
        <taxon>Streptococcus</taxon>
    </lineage>
</organism>
<evidence type="ECO:0000259" key="2">
    <source>
        <dbReference type="Pfam" id="PF00884"/>
    </source>
</evidence>
<dbReference type="InterPro" id="IPR000917">
    <property type="entry name" value="Sulfatase_N"/>
</dbReference>
<feature type="transmembrane region" description="Helical" evidence="1">
    <location>
        <begin position="191"/>
        <end position="209"/>
    </location>
</feature>
<protein>
    <submittedName>
        <fullName evidence="3">LTA synthase family protein</fullName>
    </submittedName>
</protein>
<dbReference type="SUPFAM" id="SSF53649">
    <property type="entry name" value="Alkaline phosphatase-like"/>
    <property type="match status" value="1"/>
</dbReference>
<evidence type="ECO:0000313" key="3">
    <source>
        <dbReference type="EMBL" id="QUE54382.1"/>
    </source>
</evidence>
<dbReference type="RefSeq" id="WP_212570960.1">
    <property type="nucleotide sequence ID" value="NZ_CP073084.1"/>
</dbReference>
<dbReference type="EMBL" id="CP073084">
    <property type="protein sequence ID" value="QUE54382.1"/>
    <property type="molecule type" value="Genomic_DNA"/>
</dbReference>
<feature type="transmembrane region" description="Helical" evidence="1">
    <location>
        <begin position="368"/>
        <end position="385"/>
    </location>
</feature>
<dbReference type="Gene3D" id="3.40.720.10">
    <property type="entry name" value="Alkaline Phosphatase, subunit A"/>
    <property type="match status" value="1"/>
</dbReference>
<dbReference type="Pfam" id="PF00884">
    <property type="entry name" value="Sulfatase"/>
    <property type="match status" value="1"/>
</dbReference>
<dbReference type="Proteomes" id="UP000677616">
    <property type="component" value="Chromosome"/>
</dbReference>
<feature type="transmembrane region" description="Helical" evidence="1">
    <location>
        <begin position="298"/>
        <end position="323"/>
    </location>
</feature>
<reference evidence="3 4" key="1">
    <citation type="submission" date="2021-04" db="EMBL/GenBank/DDBJ databases">
        <title>Complete genome sequence of a novel Streptococcus species.</title>
        <authorList>
            <person name="Teng J.L.L."/>
        </authorList>
    </citation>
    <scope>NUCLEOTIDE SEQUENCE [LARGE SCALE GENOMIC DNA]</scope>
    <source>
        <strain evidence="3 4">HKU75</strain>
    </source>
</reference>
<feature type="transmembrane region" description="Helical" evidence="1">
    <location>
        <begin position="260"/>
        <end position="278"/>
    </location>
</feature>
<gene>
    <name evidence="3" type="ORF">INT76_00340</name>
</gene>
<dbReference type="CDD" id="cd16015">
    <property type="entry name" value="LTA_synthase"/>
    <property type="match status" value="1"/>
</dbReference>
<keyword evidence="1" id="KW-0472">Membrane</keyword>
<name>A0ABX7YKN7_9STRE</name>
<feature type="transmembrane region" description="Helical" evidence="1">
    <location>
        <begin position="12"/>
        <end position="31"/>
    </location>
</feature>
<keyword evidence="4" id="KW-1185">Reference proteome</keyword>
<evidence type="ECO:0000256" key="1">
    <source>
        <dbReference type="SAM" id="Phobius"/>
    </source>
</evidence>
<keyword evidence="1" id="KW-1133">Transmembrane helix</keyword>
<dbReference type="InterPro" id="IPR017850">
    <property type="entry name" value="Alkaline_phosphatase_core_sf"/>
</dbReference>
<sequence length="860" mass="98810">MNLNRYFPKWLNQVLAGMFLISIFCAFVFNIRSELTSANNKGLVRISAIYSAQQIENILINGKNISSRQIVSNEWTTHNIDVVNTHYTSSPLSEEVSMVIQSAEPVKTISFEYRNADDDSFLHIQVDNQLIEKVNTKHAKNGRSFKTVQLDQYYQINSTNILWYIQALIFLISIAYVTYFQLFYHYSKIRLLFFALLLWGIQYVIKQAFGFFYEDKVTVFNSSYTENQLTLTLWLFAFLTLIAFKVIADGGRPLIKRLHQTSYYSLLLATPFLAFFITENCYSQFNNVEAEWFVPNLIILYAIYFVFAYILGLRAASSLLLLLSLSSGFANEILIKTRETPFMHYHLLQFFDGLNVASKVEVVMTNRMFQSLIFTLVAFSILYSLRKPEPVWSPQRFKYYLMCYSPKFTWVFLLVKPVIAVLLLAILPSFIFGVAKTADIPLNYWKMHATYSHKGLPLSFTSFYLDSVIEPPSGYSPSLVSQKLEEYQPQKDEGNIKPNIVIIQNESQADFSKLEGLQVEPDPLAFQHSLKENAVHGSLNVSVYGGGTANTEYETLTSNALVLLSQNVFPYQQLITQPKPNFTTFVEELGYKTVALHPQAAKNYNREEVYRLLGFDQAYFLNSKPAISQLADIQYDRGFPTDQFLFDAIENLYQNKDDSPLFTFAVSMQSHGGYGSSEENYTREVTIDGSTSTFPVETEFLTSVKKSDQAFANLVEFFKAYPEPTIILMYGDHQPALSETFYQRFMDLSDKSSLYSTPFVIWSNFDIPEQEETTISPNFLIPYTLDILSQTPHALPQSSYYQFLQEVRSAIPVFTTWGYRLPDGSIVDEVADSPLYQDYQQIEYNNAIDSNPLEKFYKIK</sequence>
<feature type="transmembrane region" description="Helical" evidence="1">
    <location>
        <begin position="408"/>
        <end position="435"/>
    </location>
</feature>
<feature type="transmembrane region" description="Helical" evidence="1">
    <location>
        <begin position="161"/>
        <end position="179"/>
    </location>
</feature>